<evidence type="ECO:0000313" key="2">
    <source>
        <dbReference type="EMBL" id="EFC38722.1"/>
    </source>
</evidence>
<evidence type="ECO:0000256" key="1">
    <source>
        <dbReference type="SAM" id="MobiDB-lite"/>
    </source>
</evidence>
<feature type="compositionally biased region" description="Acidic residues" evidence="1">
    <location>
        <begin position="197"/>
        <end position="218"/>
    </location>
</feature>
<feature type="compositionally biased region" description="Polar residues" evidence="1">
    <location>
        <begin position="21"/>
        <end position="36"/>
    </location>
</feature>
<feature type="compositionally biased region" description="Polar residues" evidence="1">
    <location>
        <begin position="338"/>
        <end position="353"/>
    </location>
</feature>
<dbReference type="AlphaFoldDB" id="D2VWM7"/>
<feature type="region of interest" description="Disordered" evidence="1">
    <location>
        <begin position="1"/>
        <end position="258"/>
    </location>
</feature>
<keyword evidence="3" id="KW-1185">Reference proteome</keyword>
<dbReference type="VEuPathDB" id="AmoebaDB:NAEGRDRAFT_52847"/>
<dbReference type="KEGG" id="ngr:NAEGRDRAFT_52847"/>
<feature type="compositionally biased region" description="Polar residues" evidence="1">
    <location>
        <begin position="306"/>
        <end position="315"/>
    </location>
</feature>
<name>D2VWM7_NAEGR</name>
<feature type="compositionally biased region" description="Acidic residues" evidence="1">
    <location>
        <begin position="1"/>
        <end position="16"/>
    </location>
</feature>
<proteinExistence type="predicted"/>
<reference evidence="2 3" key="1">
    <citation type="journal article" date="2010" name="Cell">
        <title>The genome of Naegleria gruberi illuminates early eukaryotic versatility.</title>
        <authorList>
            <person name="Fritz-Laylin L.K."/>
            <person name="Prochnik S.E."/>
            <person name="Ginger M.L."/>
            <person name="Dacks J.B."/>
            <person name="Carpenter M.L."/>
            <person name="Field M.C."/>
            <person name="Kuo A."/>
            <person name="Paredez A."/>
            <person name="Chapman J."/>
            <person name="Pham J."/>
            <person name="Shu S."/>
            <person name="Neupane R."/>
            <person name="Cipriano M."/>
            <person name="Mancuso J."/>
            <person name="Tu H."/>
            <person name="Salamov A."/>
            <person name="Lindquist E."/>
            <person name="Shapiro H."/>
            <person name="Lucas S."/>
            <person name="Grigoriev I.V."/>
            <person name="Cande W.Z."/>
            <person name="Fulton C."/>
            <person name="Rokhsar D.S."/>
            <person name="Dawson S.C."/>
        </authorList>
    </citation>
    <scope>NUCLEOTIDE SEQUENCE [LARGE SCALE GENOMIC DNA]</scope>
    <source>
        <strain evidence="2 3">NEG-M</strain>
    </source>
</reference>
<feature type="region of interest" description="Disordered" evidence="1">
    <location>
        <begin position="304"/>
        <end position="353"/>
    </location>
</feature>
<dbReference type="EMBL" id="GG738905">
    <property type="protein sequence ID" value="EFC38722.1"/>
    <property type="molecule type" value="Genomic_DNA"/>
</dbReference>
<protein>
    <submittedName>
        <fullName evidence="2">Predicted protein</fullName>
    </submittedName>
</protein>
<dbReference type="OrthoDB" id="10411184at2759"/>
<feature type="compositionally biased region" description="Basic and acidic residues" evidence="1">
    <location>
        <begin position="146"/>
        <end position="156"/>
    </location>
</feature>
<feature type="compositionally biased region" description="Polar residues" evidence="1">
    <location>
        <begin position="219"/>
        <end position="251"/>
    </location>
</feature>
<accession>D2VWM7</accession>
<feature type="region of interest" description="Disordered" evidence="1">
    <location>
        <begin position="410"/>
        <end position="432"/>
    </location>
</feature>
<feature type="compositionally biased region" description="Low complexity" evidence="1">
    <location>
        <begin position="418"/>
        <end position="432"/>
    </location>
</feature>
<feature type="compositionally biased region" description="Low complexity" evidence="1">
    <location>
        <begin position="316"/>
        <end position="337"/>
    </location>
</feature>
<sequence>MDNLVDLDDFDDDDFDGSSWGGQSNQLDTVSETLSARNHDEDEDLIPSKKNDYVPQQEYNPHESEEMDPMMFGQVDHNESFDDFDNEHFEESHQEEKQAQESPSPNPIRTIDDLEDSDDDDFDDNFELSDDDVEEDEQTNSFRIVKKTESPPKEEQIAIPSVPSTVEEKQVTESFESNESDQLENVNFEKQYRTLDDYDDYSDDEAAQEEINDSEEIEQSQVNSINNNKETPQELPQNNYLNQPYSQSIRSDSYRNFDQKSIQDQNFAKTLPPKINYKPQQESQKETTSSLATASTLQKLALPISHQPSRSQSSIQNVQPIQQEQQSTISSQKQTLQPNLSSKQSTLQSNQNSILQRQTSTLKFTLPSTYSPKSENEEDDLENYNPIQSIKISPKVKPLAKNINIESTVVEDNRSDKSSSSTKSVPVSSQPTTKENLEKVFLSLKSKEDFKVRESEITSPKRPEKKREERILKEDCIFYPVKENQSKYISLEEIAKRNNTLRTFNMETIMSEALSRKTSKRQVDLRDDKILQLVLDLYFSVSCTTFFTNSFRMV</sequence>
<feature type="compositionally biased region" description="Acidic residues" evidence="1">
    <location>
        <begin position="113"/>
        <end position="138"/>
    </location>
</feature>
<dbReference type="RefSeq" id="XP_002671466.1">
    <property type="nucleotide sequence ID" value="XM_002671420.1"/>
</dbReference>
<evidence type="ECO:0000313" key="3">
    <source>
        <dbReference type="Proteomes" id="UP000006671"/>
    </source>
</evidence>
<dbReference type="Proteomes" id="UP000006671">
    <property type="component" value="Unassembled WGS sequence"/>
</dbReference>
<organism evidence="3">
    <name type="scientific">Naegleria gruberi</name>
    <name type="common">Amoeba</name>
    <dbReference type="NCBI Taxonomy" id="5762"/>
    <lineage>
        <taxon>Eukaryota</taxon>
        <taxon>Discoba</taxon>
        <taxon>Heterolobosea</taxon>
        <taxon>Tetramitia</taxon>
        <taxon>Eutetramitia</taxon>
        <taxon>Vahlkampfiidae</taxon>
        <taxon>Naegleria</taxon>
    </lineage>
</organism>
<dbReference type="GeneID" id="8862737"/>
<feature type="compositionally biased region" description="Basic and acidic residues" evidence="1">
    <location>
        <begin position="76"/>
        <end position="99"/>
    </location>
</feature>
<dbReference type="InParanoid" id="D2VWM7"/>
<gene>
    <name evidence="2" type="ORF">NAEGRDRAFT_52847</name>
</gene>